<proteinExistence type="predicted"/>
<protein>
    <submittedName>
        <fullName evidence="2">DNA-binding protein</fullName>
    </submittedName>
</protein>
<keyword evidence="3" id="KW-1185">Reference proteome</keyword>
<evidence type="ECO:0000313" key="2">
    <source>
        <dbReference type="EMBL" id="GIH83842.1"/>
    </source>
</evidence>
<dbReference type="Gene3D" id="1.10.260.40">
    <property type="entry name" value="lambda repressor-like DNA-binding domains"/>
    <property type="match status" value="1"/>
</dbReference>
<dbReference type="AlphaFoldDB" id="A0A8J3RXY4"/>
<dbReference type="CDD" id="cd00093">
    <property type="entry name" value="HTH_XRE"/>
    <property type="match status" value="1"/>
</dbReference>
<dbReference type="SUPFAM" id="SSF47413">
    <property type="entry name" value="lambda repressor-like DNA-binding domains"/>
    <property type="match status" value="1"/>
</dbReference>
<organism evidence="2 3">
    <name type="scientific">Planobispora rosea</name>
    <dbReference type="NCBI Taxonomy" id="35762"/>
    <lineage>
        <taxon>Bacteria</taxon>
        <taxon>Bacillati</taxon>
        <taxon>Actinomycetota</taxon>
        <taxon>Actinomycetes</taxon>
        <taxon>Streptosporangiales</taxon>
        <taxon>Streptosporangiaceae</taxon>
        <taxon>Planobispora</taxon>
    </lineage>
</organism>
<dbReference type="PROSITE" id="PS50943">
    <property type="entry name" value="HTH_CROC1"/>
    <property type="match status" value="1"/>
</dbReference>
<dbReference type="Proteomes" id="UP000655044">
    <property type="component" value="Unassembled WGS sequence"/>
</dbReference>
<reference evidence="2" key="1">
    <citation type="submission" date="2021-01" db="EMBL/GenBank/DDBJ databases">
        <title>Whole genome shotgun sequence of Planobispora rosea NBRC 15558.</title>
        <authorList>
            <person name="Komaki H."/>
            <person name="Tamura T."/>
        </authorList>
    </citation>
    <scope>NUCLEOTIDE SEQUENCE</scope>
    <source>
        <strain evidence="2">NBRC 15558</strain>
    </source>
</reference>
<comment type="caution">
    <text evidence="2">The sequence shown here is derived from an EMBL/GenBank/DDBJ whole genome shotgun (WGS) entry which is preliminary data.</text>
</comment>
<keyword evidence="2" id="KW-0238">DNA-binding</keyword>
<sequence length="293" mass="33001">MNTRAELAEFLRTRRARLRPEDVGLQPFGGARRRVPGLRREELAQLAGVSVDYYVRLEQGRTNNVSEEVLEAVARALRLSEDERAHLGNLARPAPARRRPAPRAERVRPGLQRLLDMAEGIPAYIIGRRGDVLAWNRMAAAAFVDFGALPPAERNWARMIFLNEDVRALFADWRAKAQETVAHLRLRAGAYPDDPQLAALVGELSVKSEDFRRWWADHNVKDKTNGRKVVRNPLVGELVLDYESLRLPDDPDQVLVVYTAEAGSASEASLRLLGSWRAGETSRPDRHAQRPAR</sequence>
<feature type="domain" description="HTH cro/C1-type" evidence="1">
    <location>
        <begin position="37"/>
        <end position="84"/>
    </location>
</feature>
<dbReference type="SMART" id="SM00530">
    <property type="entry name" value="HTH_XRE"/>
    <property type="match status" value="1"/>
</dbReference>
<dbReference type="InterPro" id="IPR001387">
    <property type="entry name" value="Cro/C1-type_HTH"/>
</dbReference>
<dbReference type="GO" id="GO:0003677">
    <property type="term" value="F:DNA binding"/>
    <property type="evidence" value="ECO:0007669"/>
    <property type="project" value="UniProtKB-KW"/>
</dbReference>
<dbReference type="EMBL" id="BOOI01000017">
    <property type="protein sequence ID" value="GIH83842.1"/>
    <property type="molecule type" value="Genomic_DNA"/>
</dbReference>
<dbReference type="PANTHER" id="PTHR35010:SF2">
    <property type="entry name" value="BLL4672 PROTEIN"/>
    <property type="match status" value="1"/>
</dbReference>
<name>A0A8J3RXY4_PLARO</name>
<dbReference type="Pfam" id="PF13560">
    <property type="entry name" value="HTH_31"/>
    <property type="match status" value="1"/>
</dbReference>
<dbReference type="PANTHER" id="PTHR35010">
    <property type="entry name" value="BLL4672 PROTEIN-RELATED"/>
    <property type="match status" value="1"/>
</dbReference>
<dbReference type="InterPro" id="IPR041413">
    <property type="entry name" value="MLTR_LBD"/>
</dbReference>
<dbReference type="InterPro" id="IPR010982">
    <property type="entry name" value="Lambda_DNA-bd_dom_sf"/>
</dbReference>
<evidence type="ECO:0000259" key="1">
    <source>
        <dbReference type="PROSITE" id="PS50943"/>
    </source>
</evidence>
<accession>A0A8J3RXY4</accession>
<dbReference type="RefSeq" id="WP_373294320.1">
    <property type="nucleotide sequence ID" value="NZ_BMQP01000002.1"/>
</dbReference>
<dbReference type="Gene3D" id="3.30.450.180">
    <property type="match status" value="1"/>
</dbReference>
<evidence type="ECO:0000313" key="3">
    <source>
        <dbReference type="Proteomes" id="UP000655044"/>
    </source>
</evidence>
<dbReference type="Pfam" id="PF17765">
    <property type="entry name" value="MLTR_LBD"/>
    <property type="match status" value="1"/>
</dbReference>
<gene>
    <name evidence="2" type="ORF">Pro02_22500</name>
</gene>